<dbReference type="GO" id="GO:0004497">
    <property type="term" value="F:monooxygenase activity"/>
    <property type="evidence" value="ECO:0007669"/>
    <property type="project" value="UniProtKB-KW"/>
</dbReference>
<organism evidence="8 9">
    <name type="scientific">Cercophora newfieldiana</name>
    <dbReference type="NCBI Taxonomy" id="92897"/>
    <lineage>
        <taxon>Eukaryota</taxon>
        <taxon>Fungi</taxon>
        <taxon>Dikarya</taxon>
        <taxon>Ascomycota</taxon>
        <taxon>Pezizomycotina</taxon>
        <taxon>Sordariomycetes</taxon>
        <taxon>Sordariomycetidae</taxon>
        <taxon>Sordariales</taxon>
        <taxon>Lasiosphaeriaceae</taxon>
        <taxon>Cercophora</taxon>
    </lineage>
</organism>
<keyword evidence="5" id="KW-0503">Monooxygenase</keyword>
<dbReference type="Gene3D" id="3.50.50.60">
    <property type="entry name" value="FAD/NAD(P)-binding domain"/>
    <property type="match status" value="1"/>
</dbReference>
<reference evidence="8" key="1">
    <citation type="submission" date="2023-06" db="EMBL/GenBank/DDBJ databases">
        <title>Genome-scale phylogeny and comparative genomics of the fungal order Sordariales.</title>
        <authorList>
            <consortium name="Lawrence Berkeley National Laboratory"/>
            <person name="Hensen N."/>
            <person name="Bonometti L."/>
            <person name="Westerberg I."/>
            <person name="Brannstrom I.O."/>
            <person name="Guillou S."/>
            <person name="Cros-Aarteil S."/>
            <person name="Calhoun S."/>
            <person name="Haridas S."/>
            <person name="Kuo A."/>
            <person name="Mondo S."/>
            <person name="Pangilinan J."/>
            <person name="Riley R."/>
            <person name="Labutti K."/>
            <person name="Andreopoulos B."/>
            <person name="Lipzen A."/>
            <person name="Chen C."/>
            <person name="Yanf M."/>
            <person name="Daum C."/>
            <person name="Ng V."/>
            <person name="Clum A."/>
            <person name="Steindorff A."/>
            <person name="Ohm R."/>
            <person name="Martin F."/>
            <person name="Silar P."/>
            <person name="Natvig D."/>
            <person name="Lalanne C."/>
            <person name="Gautier V."/>
            <person name="Ament-Velasquez S.L."/>
            <person name="Kruys A."/>
            <person name="Hutchinson M.I."/>
            <person name="Powell A.J."/>
            <person name="Barry K."/>
            <person name="Miller A.N."/>
            <person name="Grigoriev I.V."/>
            <person name="Debuchy R."/>
            <person name="Gladieux P."/>
            <person name="Thoren M.H."/>
            <person name="Johannesson H."/>
        </authorList>
    </citation>
    <scope>NUCLEOTIDE SEQUENCE</scope>
    <source>
        <strain evidence="8">SMH2532-1</strain>
    </source>
</reference>
<evidence type="ECO:0000256" key="2">
    <source>
        <dbReference type="ARBA" id="ARBA00022630"/>
    </source>
</evidence>
<feature type="domain" description="FAD-binding" evidence="7">
    <location>
        <begin position="7"/>
        <end position="193"/>
    </location>
</feature>
<keyword evidence="6" id="KW-1133">Transmembrane helix</keyword>
<keyword evidence="9" id="KW-1185">Reference proteome</keyword>
<evidence type="ECO:0000256" key="3">
    <source>
        <dbReference type="ARBA" id="ARBA00022827"/>
    </source>
</evidence>
<sequence length="419" mass="46757">MSPNKNTVIIIGAGISGLLLAQYLQKCGIPYQIFERDADLTTRGVGWGLTLHWSLPALRQLLPEELLRRIPETYVDRASVEAGRASTFPFFDLSTGELVASTPTAPEAQRIRIARDRYREVIATGIDIQQWSKAVTTFESNDESVTVHFDDGSSTTGRLLVACDGGNSRIRRALFPDRQNYKIPVRVMGIKAEFTPEQMGPLRKLDPIFLQGTASTNDTYTFISVLDSPDNHPSVHADSRYVLQLFISWPLRAGFLNEEIPTPLPDTKEASLELIRTFAKSWAEPFHSLVINIPADSEVKQLELYDWLPPKEVHGTGNVALVGDAFHPMAMYRGEGANHAIVDVLDLIETVIPHLTSEAASLQRAVKDYQSAVCSRTRPAVLASRQACIDAHDWSRISRESPLLSRRVMKLDFDDSRFD</sequence>
<evidence type="ECO:0000313" key="8">
    <source>
        <dbReference type="EMBL" id="KAK0651178.1"/>
    </source>
</evidence>
<dbReference type="PANTHER" id="PTHR47178">
    <property type="entry name" value="MONOOXYGENASE, FAD-BINDING"/>
    <property type="match status" value="1"/>
</dbReference>
<evidence type="ECO:0000313" key="9">
    <source>
        <dbReference type="Proteomes" id="UP001174936"/>
    </source>
</evidence>
<accession>A0AA39YEI6</accession>
<dbReference type="PRINTS" id="PR00420">
    <property type="entry name" value="RNGMNOXGNASE"/>
</dbReference>
<comment type="cofactor">
    <cofactor evidence="1">
        <name>FAD</name>
        <dbReference type="ChEBI" id="CHEBI:57692"/>
    </cofactor>
</comment>
<evidence type="ECO:0000256" key="6">
    <source>
        <dbReference type="SAM" id="Phobius"/>
    </source>
</evidence>
<comment type="caution">
    <text evidence="8">The sequence shown here is derived from an EMBL/GenBank/DDBJ whole genome shotgun (WGS) entry which is preliminary data.</text>
</comment>
<keyword evidence="4" id="KW-0560">Oxidoreductase</keyword>
<dbReference type="Pfam" id="PF01494">
    <property type="entry name" value="FAD_binding_3"/>
    <property type="match status" value="1"/>
</dbReference>
<dbReference type="PANTHER" id="PTHR47178:SF1">
    <property type="entry name" value="FAD-BINDING DOMAIN-CONTAINING PROTEIN-RELATED"/>
    <property type="match status" value="1"/>
</dbReference>
<dbReference type="InterPro" id="IPR002938">
    <property type="entry name" value="FAD-bd"/>
</dbReference>
<protein>
    <recommendedName>
        <fullName evidence="7">FAD-binding domain-containing protein</fullName>
    </recommendedName>
</protein>
<gene>
    <name evidence="8" type="ORF">B0T16DRAFT_321096</name>
</gene>
<feature type="transmembrane region" description="Helical" evidence="6">
    <location>
        <begin position="7"/>
        <end position="24"/>
    </location>
</feature>
<dbReference type="AlphaFoldDB" id="A0AA39YEI6"/>
<proteinExistence type="predicted"/>
<dbReference type="InterPro" id="IPR036188">
    <property type="entry name" value="FAD/NAD-bd_sf"/>
</dbReference>
<name>A0AA39YEI6_9PEZI</name>
<evidence type="ECO:0000256" key="5">
    <source>
        <dbReference type="ARBA" id="ARBA00023033"/>
    </source>
</evidence>
<keyword evidence="2" id="KW-0285">Flavoprotein</keyword>
<keyword evidence="6" id="KW-0812">Transmembrane</keyword>
<dbReference type="GO" id="GO:0071949">
    <property type="term" value="F:FAD binding"/>
    <property type="evidence" value="ECO:0007669"/>
    <property type="project" value="InterPro"/>
</dbReference>
<dbReference type="SUPFAM" id="SSF51905">
    <property type="entry name" value="FAD/NAD(P)-binding domain"/>
    <property type="match status" value="1"/>
</dbReference>
<keyword evidence="6" id="KW-0472">Membrane</keyword>
<evidence type="ECO:0000256" key="1">
    <source>
        <dbReference type="ARBA" id="ARBA00001974"/>
    </source>
</evidence>
<evidence type="ECO:0000259" key="7">
    <source>
        <dbReference type="Pfam" id="PF01494"/>
    </source>
</evidence>
<dbReference type="Proteomes" id="UP001174936">
    <property type="component" value="Unassembled WGS sequence"/>
</dbReference>
<dbReference type="EMBL" id="JAULSV010000002">
    <property type="protein sequence ID" value="KAK0651178.1"/>
    <property type="molecule type" value="Genomic_DNA"/>
</dbReference>
<keyword evidence="3" id="KW-0274">FAD</keyword>
<evidence type="ECO:0000256" key="4">
    <source>
        <dbReference type="ARBA" id="ARBA00023002"/>
    </source>
</evidence>